<proteinExistence type="predicted"/>
<accession>A0ABN7IPB5</accession>
<gene>
    <name evidence="1" type="ORF">JKIAZH3_G6178</name>
</gene>
<dbReference type="PANTHER" id="PTHR31642:SF294">
    <property type="entry name" value="ACETYLTRANSFERASE MATC1"/>
    <property type="match status" value="1"/>
</dbReference>
<dbReference type="Pfam" id="PF02458">
    <property type="entry name" value="Transferase"/>
    <property type="match status" value="1"/>
</dbReference>
<evidence type="ECO:0000313" key="2">
    <source>
        <dbReference type="Proteomes" id="UP000836402"/>
    </source>
</evidence>
<dbReference type="InterPro" id="IPR023213">
    <property type="entry name" value="CAT-like_dom_sf"/>
</dbReference>
<comment type="caution">
    <text evidence="1">The sequence shown here is derived from an EMBL/GenBank/DDBJ whole genome shotgun (WGS) entry which is preliminary data.</text>
</comment>
<dbReference type="PANTHER" id="PTHR31642">
    <property type="entry name" value="TRICHOTHECENE 3-O-ACETYLTRANSFERASE"/>
    <property type="match status" value="1"/>
</dbReference>
<dbReference type="EMBL" id="CAJHJG010001111">
    <property type="protein sequence ID" value="CAD6909029.1"/>
    <property type="molecule type" value="Genomic_DNA"/>
</dbReference>
<organism evidence="1 2">
    <name type="scientific">Tilletia caries</name>
    <name type="common">wheat bunt fungus</name>
    <dbReference type="NCBI Taxonomy" id="13290"/>
    <lineage>
        <taxon>Eukaryota</taxon>
        <taxon>Fungi</taxon>
        <taxon>Dikarya</taxon>
        <taxon>Basidiomycota</taxon>
        <taxon>Ustilaginomycotina</taxon>
        <taxon>Exobasidiomycetes</taxon>
        <taxon>Tilletiales</taxon>
        <taxon>Tilletiaceae</taxon>
        <taxon>Tilletia</taxon>
    </lineage>
</organism>
<dbReference type="Gene3D" id="3.30.559.10">
    <property type="entry name" value="Chloramphenicol acetyltransferase-like domain"/>
    <property type="match status" value="2"/>
</dbReference>
<dbReference type="Proteomes" id="UP000836402">
    <property type="component" value="Unassembled WGS sequence"/>
</dbReference>
<keyword evidence="2" id="KW-1185">Reference proteome</keyword>
<sequence>MLQSINIREFRQRASHSSAEIKSFPNVNACLQDDNSPAGPAPTTSLLSASRARFITTTINGSLRAFQSVMTANASFQDWTKTLPSVFDVSGKERETIVLYGFVLDGGLDVEVLKQSWKKLCLKWPVLAGRLRQGEGSFKKSGAAAWEYRIPRAQSLEAVIEADMAPSRPESLRSVLVNEVEGKVRDSYAFVQGCDLPRDRPTAHFGTRPADTKAKTRSKTMLLFASNAPLSLDHLFKEDRPMVTTKITRFEDATTIGIALPHVLCDAAGASEVMNAWSAIVNGEENEIHALPQFGQDFFAPLAPGGQEAKKESSARELQAQKGFQTPAGWYAYTLWDTIQFGMGFAWDLLWTRPESKMEGRDIFLPSAYLEKLKKEVNEEIAKTTSASKGEAQWVSTSDIVTAIAVRTMCRPDARGPNDERPVSFLYPSNFRWLPTPAGCDPFPTPYLHNGALTISLPEQSIGSIVHTLTLAELALQIRRALVEQTQPEAIRRSLIWRLANRQKLLTFFRPYNFWLVGTNWRAMKLYDISFHGALESSEAAATSPSSGPTGRVLKVWSHVIMDIPLRNSFGIVADDPAGGVWVGMLLSKDQWSRVDLERGSA</sequence>
<protein>
    <submittedName>
        <fullName evidence="1">Uncharacterized protein</fullName>
    </submittedName>
</protein>
<reference evidence="1" key="1">
    <citation type="submission" date="2020-10" db="EMBL/GenBank/DDBJ databases">
        <authorList>
            <person name="Sedaghatjoo S."/>
        </authorList>
    </citation>
    <scope>NUCLEOTIDE SEQUENCE</scope>
    <source>
        <strain evidence="1">AZH3</strain>
    </source>
</reference>
<name>A0ABN7IPB5_9BASI</name>
<evidence type="ECO:0000313" key="1">
    <source>
        <dbReference type="EMBL" id="CAD6909029.1"/>
    </source>
</evidence>
<dbReference type="InterPro" id="IPR050317">
    <property type="entry name" value="Plant_Fungal_Acyltransferase"/>
</dbReference>